<evidence type="ECO:0000313" key="2">
    <source>
        <dbReference type="Proteomes" id="UP000785679"/>
    </source>
</evidence>
<evidence type="ECO:0000313" key="1">
    <source>
        <dbReference type="EMBL" id="TNV87509.1"/>
    </source>
</evidence>
<reference evidence="1" key="1">
    <citation type="submission" date="2019-06" db="EMBL/GenBank/DDBJ databases">
        <authorList>
            <person name="Zheng W."/>
        </authorList>
    </citation>
    <scope>NUCLEOTIDE SEQUENCE</scope>
    <source>
        <strain evidence="1">QDHG01</strain>
    </source>
</reference>
<sequence length="92" mass="10681">MKNEHLQSRRDQVGQGQRHLTGFALKEVSLQSMKDHSVRQYIIVGQQKQQKQQFLPTQSITRQPAEYSIAPSVCLQWKVKLHQTKGIKEVKL</sequence>
<organism evidence="1 2">
    <name type="scientific">Halteria grandinella</name>
    <dbReference type="NCBI Taxonomy" id="5974"/>
    <lineage>
        <taxon>Eukaryota</taxon>
        <taxon>Sar</taxon>
        <taxon>Alveolata</taxon>
        <taxon>Ciliophora</taxon>
        <taxon>Intramacronucleata</taxon>
        <taxon>Spirotrichea</taxon>
        <taxon>Stichotrichia</taxon>
        <taxon>Sporadotrichida</taxon>
        <taxon>Halteriidae</taxon>
        <taxon>Halteria</taxon>
    </lineage>
</organism>
<dbReference type="EMBL" id="RRYP01000392">
    <property type="protein sequence ID" value="TNV87509.1"/>
    <property type="molecule type" value="Genomic_DNA"/>
</dbReference>
<gene>
    <name evidence="1" type="ORF">FGO68_gene9200</name>
</gene>
<name>A0A8J8P7T7_HALGN</name>
<keyword evidence="2" id="KW-1185">Reference proteome</keyword>
<dbReference type="AlphaFoldDB" id="A0A8J8P7T7"/>
<accession>A0A8J8P7T7</accession>
<dbReference type="Proteomes" id="UP000785679">
    <property type="component" value="Unassembled WGS sequence"/>
</dbReference>
<proteinExistence type="predicted"/>
<comment type="caution">
    <text evidence="1">The sequence shown here is derived from an EMBL/GenBank/DDBJ whole genome shotgun (WGS) entry which is preliminary data.</text>
</comment>
<protein>
    <submittedName>
        <fullName evidence="1">Uncharacterized protein</fullName>
    </submittedName>
</protein>